<organism evidence="2 3">
    <name type="scientific">Bailinhaonella thermotolerans</name>
    <dbReference type="NCBI Taxonomy" id="1070861"/>
    <lineage>
        <taxon>Bacteria</taxon>
        <taxon>Bacillati</taxon>
        <taxon>Actinomycetota</taxon>
        <taxon>Actinomycetes</taxon>
        <taxon>Streptosporangiales</taxon>
        <taxon>Streptosporangiaceae</taxon>
        <taxon>Bailinhaonella</taxon>
    </lineage>
</organism>
<comment type="caution">
    <text evidence="2">The sequence shown here is derived from an EMBL/GenBank/DDBJ whole genome shotgun (WGS) entry which is preliminary data.</text>
</comment>
<dbReference type="OrthoDB" id="2898516at2"/>
<sequence>MVDVKNLRWPLVIGLGALALIRPLLSALGVLEALGKPWSVLVVTALISLAWLAAVVAFDVARPLLTLVAAGLVYGALALVLGLTAGTISGEGGGLALLNPFAIVSVLATNALWGGVTGLVALAIQKARGRA</sequence>
<gene>
    <name evidence="2" type="ORF">D5H75_23495</name>
</gene>
<keyword evidence="1" id="KW-0472">Membrane</keyword>
<feature type="transmembrane region" description="Helical" evidence="1">
    <location>
        <begin position="101"/>
        <end position="124"/>
    </location>
</feature>
<keyword evidence="1" id="KW-1133">Transmembrane helix</keyword>
<feature type="transmembrane region" description="Helical" evidence="1">
    <location>
        <begin position="65"/>
        <end position="89"/>
    </location>
</feature>
<evidence type="ECO:0000256" key="1">
    <source>
        <dbReference type="SAM" id="Phobius"/>
    </source>
</evidence>
<dbReference type="EMBL" id="QZEY01000009">
    <property type="protein sequence ID" value="RJL30521.1"/>
    <property type="molecule type" value="Genomic_DNA"/>
</dbReference>
<reference evidence="2 3" key="1">
    <citation type="submission" date="2018-09" db="EMBL/GenBank/DDBJ databases">
        <title>YIM 75507 draft genome.</title>
        <authorList>
            <person name="Tang S."/>
            <person name="Feng Y."/>
        </authorList>
    </citation>
    <scope>NUCLEOTIDE SEQUENCE [LARGE SCALE GENOMIC DNA]</scope>
    <source>
        <strain evidence="2 3">YIM 75507</strain>
    </source>
</reference>
<name>A0A3A4ANI0_9ACTN</name>
<dbReference type="RefSeq" id="WP_119928669.1">
    <property type="nucleotide sequence ID" value="NZ_QZEY01000009.1"/>
</dbReference>
<protein>
    <submittedName>
        <fullName evidence="2">Uncharacterized protein</fullName>
    </submittedName>
</protein>
<evidence type="ECO:0000313" key="3">
    <source>
        <dbReference type="Proteomes" id="UP000265768"/>
    </source>
</evidence>
<keyword evidence="1" id="KW-0812">Transmembrane</keyword>
<proteinExistence type="predicted"/>
<evidence type="ECO:0000313" key="2">
    <source>
        <dbReference type="EMBL" id="RJL30521.1"/>
    </source>
</evidence>
<accession>A0A3A4ANI0</accession>
<keyword evidence="3" id="KW-1185">Reference proteome</keyword>
<dbReference type="AlphaFoldDB" id="A0A3A4ANI0"/>
<feature type="transmembrane region" description="Helical" evidence="1">
    <location>
        <begin position="37"/>
        <end position="58"/>
    </location>
</feature>
<dbReference type="Proteomes" id="UP000265768">
    <property type="component" value="Unassembled WGS sequence"/>
</dbReference>